<reference evidence="2" key="1">
    <citation type="submission" date="2014-11" db="EMBL/GenBank/DDBJ databases">
        <authorList>
            <person name="Amaro Gonzalez C."/>
        </authorList>
    </citation>
    <scope>NUCLEOTIDE SEQUENCE</scope>
</reference>
<feature type="region of interest" description="Disordered" evidence="1">
    <location>
        <begin position="1"/>
        <end position="26"/>
    </location>
</feature>
<evidence type="ECO:0000256" key="1">
    <source>
        <dbReference type="SAM" id="MobiDB-lite"/>
    </source>
</evidence>
<reference evidence="2" key="2">
    <citation type="journal article" date="2015" name="Fish Shellfish Immunol.">
        <title>Early steps in the European eel (Anguilla anguilla)-Vibrio vulnificus interaction in the gills: Role of the RtxA13 toxin.</title>
        <authorList>
            <person name="Callol A."/>
            <person name="Pajuelo D."/>
            <person name="Ebbesson L."/>
            <person name="Teles M."/>
            <person name="MacKenzie S."/>
            <person name="Amaro C."/>
        </authorList>
    </citation>
    <scope>NUCLEOTIDE SEQUENCE</scope>
</reference>
<accession>A0A0E9Q4X4</accession>
<name>A0A0E9Q4X4_ANGAN</name>
<protein>
    <submittedName>
        <fullName evidence="2">Uncharacterized protein</fullName>
    </submittedName>
</protein>
<dbReference type="AlphaFoldDB" id="A0A0E9Q4X4"/>
<sequence>MQLSKNGHASLANSTKISSQIVKYLS</sequence>
<organism evidence="2">
    <name type="scientific">Anguilla anguilla</name>
    <name type="common">European freshwater eel</name>
    <name type="synonym">Muraena anguilla</name>
    <dbReference type="NCBI Taxonomy" id="7936"/>
    <lineage>
        <taxon>Eukaryota</taxon>
        <taxon>Metazoa</taxon>
        <taxon>Chordata</taxon>
        <taxon>Craniata</taxon>
        <taxon>Vertebrata</taxon>
        <taxon>Euteleostomi</taxon>
        <taxon>Actinopterygii</taxon>
        <taxon>Neopterygii</taxon>
        <taxon>Teleostei</taxon>
        <taxon>Anguilliformes</taxon>
        <taxon>Anguillidae</taxon>
        <taxon>Anguilla</taxon>
    </lineage>
</organism>
<dbReference type="EMBL" id="GBXM01097409">
    <property type="protein sequence ID" value="JAH11168.1"/>
    <property type="molecule type" value="Transcribed_RNA"/>
</dbReference>
<proteinExistence type="predicted"/>
<evidence type="ECO:0000313" key="2">
    <source>
        <dbReference type="EMBL" id="JAH11168.1"/>
    </source>
</evidence>